<dbReference type="AlphaFoldDB" id="A0AAD4L075"/>
<evidence type="ECO:0000313" key="3">
    <source>
        <dbReference type="EMBL" id="KAH8701100.1"/>
    </source>
</evidence>
<dbReference type="EMBL" id="JAJTJA010000004">
    <property type="protein sequence ID" value="KAH8701100.1"/>
    <property type="molecule type" value="Genomic_DNA"/>
</dbReference>
<accession>A0AAD4L075</accession>
<feature type="domain" description="BZIP" evidence="2">
    <location>
        <begin position="13"/>
        <end position="28"/>
    </location>
</feature>
<dbReference type="GO" id="GO:0003700">
    <property type="term" value="F:DNA-binding transcription factor activity"/>
    <property type="evidence" value="ECO:0007669"/>
    <property type="project" value="InterPro"/>
</dbReference>
<name>A0AAD4L075_9EURO</name>
<reference evidence="3" key="1">
    <citation type="submission" date="2021-12" db="EMBL/GenBank/DDBJ databases">
        <title>Convergent genome expansion in fungi linked to evolution of root-endophyte symbiosis.</title>
        <authorList>
            <consortium name="DOE Joint Genome Institute"/>
            <person name="Ke Y.-H."/>
            <person name="Bonito G."/>
            <person name="Liao H.-L."/>
            <person name="Looney B."/>
            <person name="Rojas-Flechas A."/>
            <person name="Nash J."/>
            <person name="Hameed K."/>
            <person name="Schadt C."/>
            <person name="Martin F."/>
            <person name="Crous P.W."/>
            <person name="Miettinen O."/>
            <person name="Magnuson J.K."/>
            <person name="Labbe J."/>
            <person name="Jacobson D."/>
            <person name="Doktycz M.J."/>
            <person name="Veneault-Fourrey C."/>
            <person name="Kuo A."/>
            <person name="Mondo S."/>
            <person name="Calhoun S."/>
            <person name="Riley R."/>
            <person name="Ohm R."/>
            <person name="LaButti K."/>
            <person name="Andreopoulos B."/>
            <person name="Pangilinan J."/>
            <person name="Nolan M."/>
            <person name="Tritt A."/>
            <person name="Clum A."/>
            <person name="Lipzen A."/>
            <person name="Daum C."/>
            <person name="Barry K."/>
            <person name="Grigoriev I.V."/>
            <person name="Vilgalys R."/>
        </authorList>
    </citation>
    <scope>NUCLEOTIDE SEQUENCE</scope>
    <source>
        <strain evidence="3">PMI_201</strain>
    </source>
</reference>
<dbReference type="GeneID" id="70246070"/>
<evidence type="ECO:0000313" key="4">
    <source>
        <dbReference type="Proteomes" id="UP001201262"/>
    </source>
</evidence>
<feature type="region of interest" description="Disordered" evidence="1">
    <location>
        <begin position="1"/>
        <end position="24"/>
    </location>
</feature>
<dbReference type="Pfam" id="PF11905">
    <property type="entry name" value="DUF3425"/>
    <property type="match status" value="1"/>
</dbReference>
<dbReference type="PANTHER" id="PTHR38116">
    <property type="entry name" value="CHROMOSOME 7, WHOLE GENOME SHOTGUN SEQUENCE"/>
    <property type="match status" value="1"/>
</dbReference>
<evidence type="ECO:0000256" key="1">
    <source>
        <dbReference type="SAM" id="MobiDB-lite"/>
    </source>
</evidence>
<protein>
    <recommendedName>
        <fullName evidence="2">BZIP domain-containing protein</fullName>
    </recommendedName>
</protein>
<gene>
    <name evidence="3" type="ORF">BGW36DRAFT_375569</name>
</gene>
<dbReference type="RefSeq" id="XP_046074806.1">
    <property type="nucleotide sequence ID" value="XM_046215783.1"/>
</dbReference>
<dbReference type="PANTHER" id="PTHR38116:SF5">
    <property type="entry name" value="BZIP DOMAIN-CONTAINING PROTEIN"/>
    <property type="match status" value="1"/>
</dbReference>
<organism evidence="3 4">
    <name type="scientific">Talaromyces proteolyticus</name>
    <dbReference type="NCBI Taxonomy" id="1131652"/>
    <lineage>
        <taxon>Eukaryota</taxon>
        <taxon>Fungi</taxon>
        <taxon>Dikarya</taxon>
        <taxon>Ascomycota</taxon>
        <taxon>Pezizomycotina</taxon>
        <taxon>Eurotiomycetes</taxon>
        <taxon>Eurotiomycetidae</taxon>
        <taxon>Eurotiales</taxon>
        <taxon>Trichocomaceae</taxon>
        <taxon>Talaromyces</taxon>
        <taxon>Talaromyces sect. Bacilispori</taxon>
    </lineage>
</organism>
<proteinExistence type="predicted"/>
<dbReference type="Proteomes" id="UP001201262">
    <property type="component" value="Unassembled WGS sequence"/>
</dbReference>
<dbReference type="InterPro" id="IPR021833">
    <property type="entry name" value="DUF3425"/>
</dbReference>
<keyword evidence="4" id="KW-1185">Reference proteome</keyword>
<sequence>MPKKVIESWNQARRREQNARAQQRSRARRKVLEHALQKENAILYQRRNPIGCKGTAACPRPQLKFDDFLHYFARPSDVENVARILDTEHMEIAAIIKYGLISMGYCLDDSLFEERRALCFACWSSIVEQQINPQFTIGTILLAGVQVLSRLRGPTNWCFQVPVEGIPRAPCGNTHTSAFVEIARHLGLSVDQIADNDAESPFTVTDTSVPSCHPRENTSSIKPDLQPIAEQMTVSHHPYLDLIPLPSFRARALSALAQRDRNFDEHALCFDLAHGGMQCHGSLQVSLHGRGDGAPWDARSWEVTPWFFNKWAALVGDENGLIYKNSAWWWARR</sequence>
<dbReference type="PROSITE" id="PS00036">
    <property type="entry name" value="BZIP_BASIC"/>
    <property type="match status" value="1"/>
</dbReference>
<dbReference type="InterPro" id="IPR004827">
    <property type="entry name" value="bZIP"/>
</dbReference>
<comment type="caution">
    <text evidence="3">The sequence shown here is derived from an EMBL/GenBank/DDBJ whole genome shotgun (WGS) entry which is preliminary data.</text>
</comment>
<evidence type="ECO:0000259" key="2">
    <source>
        <dbReference type="PROSITE" id="PS00036"/>
    </source>
</evidence>